<keyword evidence="4 16" id="KW-0349">Heme</keyword>
<evidence type="ECO:0000256" key="17">
    <source>
        <dbReference type="SAM" id="Phobius"/>
    </source>
</evidence>
<keyword evidence="7 16" id="KW-0479">Metal-binding</keyword>
<evidence type="ECO:0000256" key="5">
    <source>
        <dbReference type="ARBA" id="ARBA00022660"/>
    </source>
</evidence>
<dbReference type="InterPro" id="IPR001505">
    <property type="entry name" value="Copper_CuA"/>
</dbReference>
<feature type="domain" description="Cytochrome c" evidence="19">
    <location>
        <begin position="225"/>
        <end position="317"/>
    </location>
</feature>
<feature type="transmembrane region" description="Helical" evidence="17">
    <location>
        <begin position="31"/>
        <end position="56"/>
    </location>
</feature>
<dbReference type="OrthoDB" id="9781261at2"/>
<dbReference type="InterPro" id="IPR036909">
    <property type="entry name" value="Cyt_c-like_dom_sf"/>
</dbReference>
<feature type="domain" description="Cytochrome oxidase subunit II copper A binding" evidence="18">
    <location>
        <begin position="103"/>
        <end position="218"/>
    </location>
</feature>
<evidence type="ECO:0000256" key="11">
    <source>
        <dbReference type="ARBA" id="ARBA00023008"/>
    </source>
</evidence>
<dbReference type="PROSITE" id="PS00078">
    <property type="entry name" value="COX2"/>
    <property type="match status" value="1"/>
</dbReference>
<keyword evidence="6 17" id="KW-0812">Transmembrane</keyword>
<dbReference type="GO" id="GO:0042773">
    <property type="term" value="P:ATP synthesis coupled electron transport"/>
    <property type="evidence" value="ECO:0007669"/>
    <property type="project" value="TreeGrafter"/>
</dbReference>
<evidence type="ECO:0000256" key="3">
    <source>
        <dbReference type="ARBA" id="ARBA00022448"/>
    </source>
</evidence>
<evidence type="ECO:0000256" key="9">
    <source>
        <dbReference type="ARBA" id="ARBA00022989"/>
    </source>
</evidence>
<evidence type="ECO:0000256" key="16">
    <source>
        <dbReference type="PROSITE-ProRule" id="PRU00433"/>
    </source>
</evidence>
<comment type="similarity">
    <text evidence="2">Belongs to the cytochrome c oxidase subunit 2 family.</text>
</comment>
<gene>
    <name evidence="20" type="ORF">WQQ_41200</name>
</gene>
<dbReference type="GO" id="GO:0005507">
    <property type="term" value="F:copper ion binding"/>
    <property type="evidence" value="ECO:0007669"/>
    <property type="project" value="InterPro"/>
</dbReference>
<evidence type="ECO:0000256" key="13">
    <source>
        <dbReference type="ARBA" id="ARBA00024688"/>
    </source>
</evidence>
<dbReference type="InterPro" id="IPR014222">
    <property type="entry name" value="Cyt_c_oxidase_su2"/>
</dbReference>
<dbReference type="GO" id="GO:0004129">
    <property type="term" value="F:cytochrome-c oxidase activity"/>
    <property type="evidence" value="ECO:0007669"/>
    <property type="project" value="UniProtKB-EC"/>
</dbReference>
<name>I8T1A9_9GAMM</name>
<dbReference type="SUPFAM" id="SSF49503">
    <property type="entry name" value="Cupredoxins"/>
    <property type="match status" value="1"/>
</dbReference>
<dbReference type="Proteomes" id="UP000003704">
    <property type="component" value="Unassembled WGS sequence"/>
</dbReference>
<evidence type="ECO:0000256" key="14">
    <source>
        <dbReference type="ARBA" id="ARBA00031399"/>
    </source>
</evidence>
<dbReference type="EMBL" id="AKGD01000004">
    <property type="protein sequence ID" value="EIT67685.1"/>
    <property type="molecule type" value="Genomic_DNA"/>
</dbReference>
<keyword evidence="10 16" id="KW-0408">Iron</keyword>
<accession>I8T1A9</accession>
<comment type="function">
    <text evidence="13">Subunits I and II form the functional core of the enzyme complex. Electrons originating in cytochrome c are transferred via heme a and Cu(A) to the binuclear center formed by heme a3 and Cu(B).</text>
</comment>
<dbReference type="RefSeq" id="WP_007187055.1">
    <property type="nucleotide sequence ID" value="NZ_AKGD01000004.1"/>
</dbReference>
<comment type="subcellular location">
    <subcellularLocation>
        <location evidence="1">Membrane</location>
        <topology evidence="1">Multi-pass membrane protein</topology>
    </subcellularLocation>
</comment>
<dbReference type="GO" id="GO:0020037">
    <property type="term" value="F:heme binding"/>
    <property type="evidence" value="ECO:0007669"/>
    <property type="project" value="InterPro"/>
</dbReference>
<feature type="transmembrane region" description="Helical" evidence="17">
    <location>
        <begin position="68"/>
        <end position="90"/>
    </location>
</feature>
<evidence type="ECO:0000256" key="6">
    <source>
        <dbReference type="ARBA" id="ARBA00022692"/>
    </source>
</evidence>
<dbReference type="GO" id="GO:0016491">
    <property type="term" value="F:oxidoreductase activity"/>
    <property type="evidence" value="ECO:0007669"/>
    <property type="project" value="InterPro"/>
</dbReference>
<dbReference type="GO" id="GO:0016020">
    <property type="term" value="C:membrane"/>
    <property type="evidence" value="ECO:0007669"/>
    <property type="project" value="UniProtKB-SubCell"/>
</dbReference>
<dbReference type="STRING" id="1172194.WQQ_41200"/>
<dbReference type="NCBIfam" id="TIGR02866">
    <property type="entry name" value="CoxB"/>
    <property type="match status" value="1"/>
</dbReference>
<dbReference type="PROSITE" id="PS50857">
    <property type="entry name" value="COX2_CUA"/>
    <property type="match status" value="1"/>
</dbReference>
<dbReference type="InterPro" id="IPR008972">
    <property type="entry name" value="Cupredoxin"/>
</dbReference>
<organism evidence="20 21">
    <name type="scientific">Hydrocarboniphaga effusa AP103</name>
    <dbReference type="NCBI Taxonomy" id="1172194"/>
    <lineage>
        <taxon>Bacteria</taxon>
        <taxon>Pseudomonadati</taxon>
        <taxon>Pseudomonadota</taxon>
        <taxon>Gammaproteobacteria</taxon>
        <taxon>Nevskiales</taxon>
        <taxon>Nevskiaceae</taxon>
        <taxon>Hydrocarboniphaga</taxon>
    </lineage>
</organism>
<dbReference type="InterPro" id="IPR034236">
    <property type="entry name" value="CuRO_CcO_Caa3_II"/>
</dbReference>
<evidence type="ECO:0000256" key="7">
    <source>
        <dbReference type="ARBA" id="ARBA00022723"/>
    </source>
</evidence>
<evidence type="ECO:0000259" key="19">
    <source>
        <dbReference type="PROSITE" id="PS51007"/>
    </source>
</evidence>
<keyword evidence="3" id="KW-0813">Transport</keyword>
<dbReference type="PANTHER" id="PTHR22888:SF9">
    <property type="entry name" value="CYTOCHROME C OXIDASE SUBUNIT 2"/>
    <property type="match status" value="1"/>
</dbReference>
<evidence type="ECO:0000313" key="21">
    <source>
        <dbReference type="Proteomes" id="UP000003704"/>
    </source>
</evidence>
<dbReference type="PROSITE" id="PS51007">
    <property type="entry name" value="CYTC"/>
    <property type="match status" value="1"/>
</dbReference>
<evidence type="ECO:0000259" key="18">
    <source>
        <dbReference type="PROSITE" id="PS50857"/>
    </source>
</evidence>
<dbReference type="Gene3D" id="2.60.40.420">
    <property type="entry name" value="Cupredoxins - blue copper proteins"/>
    <property type="match status" value="1"/>
</dbReference>
<comment type="catalytic activity">
    <reaction evidence="15">
        <text>4 Fe(II)-[cytochrome c] + O2 + 8 H(+)(in) = 4 Fe(III)-[cytochrome c] + 2 H2O + 4 H(+)(out)</text>
        <dbReference type="Rhea" id="RHEA:11436"/>
        <dbReference type="Rhea" id="RHEA-COMP:10350"/>
        <dbReference type="Rhea" id="RHEA-COMP:14399"/>
        <dbReference type="ChEBI" id="CHEBI:15377"/>
        <dbReference type="ChEBI" id="CHEBI:15378"/>
        <dbReference type="ChEBI" id="CHEBI:15379"/>
        <dbReference type="ChEBI" id="CHEBI:29033"/>
        <dbReference type="ChEBI" id="CHEBI:29034"/>
        <dbReference type="EC" id="7.1.1.9"/>
    </reaction>
</comment>
<proteinExistence type="inferred from homology"/>
<dbReference type="PATRIC" id="fig|1172194.4.peg.4004"/>
<evidence type="ECO:0000256" key="2">
    <source>
        <dbReference type="ARBA" id="ARBA00007866"/>
    </source>
</evidence>
<dbReference type="Pfam" id="PF00034">
    <property type="entry name" value="Cytochrom_C"/>
    <property type="match status" value="1"/>
</dbReference>
<dbReference type="InterPro" id="IPR002429">
    <property type="entry name" value="CcO_II-like_C"/>
</dbReference>
<evidence type="ECO:0000313" key="20">
    <source>
        <dbReference type="EMBL" id="EIT67685.1"/>
    </source>
</evidence>
<evidence type="ECO:0000256" key="10">
    <source>
        <dbReference type="ARBA" id="ARBA00023004"/>
    </source>
</evidence>
<dbReference type="PANTHER" id="PTHR22888">
    <property type="entry name" value="CYTOCHROME C OXIDASE, SUBUNIT II"/>
    <property type="match status" value="1"/>
</dbReference>
<reference evidence="20 21" key="1">
    <citation type="journal article" date="2012" name="J. Bacteriol.">
        <title>Genome Sequence of n-Alkane-Degrading Hydrocarboniphaga effusa Strain AP103T (ATCC BAA-332T).</title>
        <authorList>
            <person name="Chang H.K."/>
            <person name="Zylstra G.J."/>
            <person name="Chae J.C."/>
        </authorList>
    </citation>
    <scope>NUCLEOTIDE SEQUENCE [LARGE SCALE GENOMIC DNA]</scope>
    <source>
        <strain evidence="20 21">AP103</strain>
    </source>
</reference>
<keyword evidence="8" id="KW-0249">Electron transport</keyword>
<evidence type="ECO:0000256" key="4">
    <source>
        <dbReference type="ARBA" id="ARBA00022617"/>
    </source>
</evidence>
<comment type="caution">
    <text evidence="20">The sequence shown here is derived from an EMBL/GenBank/DDBJ whole genome shotgun (WGS) entry which is preliminary data.</text>
</comment>
<keyword evidence="9 17" id="KW-1133">Transmembrane helix</keyword>
<dbReference type="Pfam" id="PF00116">
    <property type="entry name" value="COX2"/>
    <property type="match status" value="1"/>
</dbReference>
<dbReference type="CDD" id="cd04213">
    <property type="entry name" value="CuRO_CcO_Caa3_II"/>
    <property type="match status" value="1"/>
</dbReference>
<dbReference type="AlphaFoldDB" id="I8T1A9"/>
<evidence type="ECO:0000256" key="1">
    <source>
        <dbReference type="ARBA" id="ARBA00004141"/>
    </source>
</evidence>
<evidence type="ECO:0000256" key="12">
    <source>
        <dbReference type="ARBA" id="ARBA00023136"/>
    </source>
</evidence>
<protein>
    <recommendedName>
        <fullName evidence="14">Cytochrome aa3 subunit 2</fullName>
    </recommendedName>
</protein>
<sequence length="317" mass="34513">MLCVVLLLSGCDGPQSSFVHAGEDAATIGRQFWVMIGGAGLIWTLVMGLALYAMLLRPERRHGRHVSFWVIGGGVAFPSIVLAALLIWGLSTMPGLHAPTRDASADRIEVSGERWWWRVRYVSADGTSVESANEVRLPLGERIDIELVSPDVIHSFWIPSLGGKLDMIPGRRNRYSLKATQLGVFNGVCAEYCGTAHAQMLFKAVIMRRDEFEHWKRAQAEPAITQTGKGFDAFVANGCGACHTIRGTQATGFIGPDLTHVGGRLSLGAGILPMDAAALTRWITHTTQAKPGVLMPDYAMLPPDEIKAIAHYLSRLQ</sequence>
<evidence type="ECO:0000256" key="15">
    <source>
        <dbReference type="ARBA" id="ARBA00047816"/>
    </source>
</evidence>
<keyword evidence="12 17" id="KW-0472">Membrane</keyword>
<keyword evidence="11" id="KW-0186">Copper</keyword>
<evidence type="ECO:0000256" key="8">
    <source>
        <dbReference type="ARBA" id="ARBA00022982"/>
    </source>
</evidence>
<keyword evidence="5" id="KW-0679">Respiratory chain</keyword>
<dbReference type="InterPro" id="IPR045187">
    <property type="entry name" value="CcO_II"/>
</dbReference>
<dbReference type="SUPFAM" id="SSF46626">
    <property type="entry name" value="Cytochrome c"/>
    <property type="match status" value="1"/>
</dbReference>
<keyword evidence="21" id="KW-1185">Reference proteome</keyword>
<dbReference type="InterPro" id="IPR009056">
    <property type="entry name" value="Cyt_c-like_dom"/>
</dbReference>